<keyword evidence="3" id="KW-1185">Reference proteome</keyword>
<dbReference type="InterPro" id="IPR051910">
    <property type="entry name" value="ComF/GntX_DNA_util-trans"/>
</dbReference>
<dbReference type="InterPro" id="IPR000836">
    <property type="entry name" value="PRTase_dom"/>
</dbReference>
<dbReference type="PANTHER" id="PTHR47505:SF1">
    <property type="entry name" value="DNA UTILIZATION PROTEIN YHGH"/>
    <property type="match status" value="1"/>
</dbReference>
<evidence type="ECO:0000313" key="2">
    <source>
        <dbReference type="EMBL" id="THE09931.1"/>
    </source>
</evidence>
<dbReference type="PANTHER" id="PTHR47505">
    <property type="entry name" value="DNA UTILIZATION PROTEIN YHGH"/>
    <property type="match status" value="1"/>
</dbReference>
<sequence length="316" mass="36365">MEQAHRFNLSTILLFEADDIDDFNQIDHKHLPDIILDIETLRKILLKNERYGNFNELSIEQIGGNGYVYPLGKIRHQLYGSIKANLMFAGRYFVYDDPRSYIHCLSNMILRLKKFKSYAVEALADCLNTDIKLTQKIYNDINIITAVPSKPGQENHLDLLLNHKELNDFRSIIDTNLLFTVRNYGKQKQAGSFTERALNVLNAFNSRGNISGHVLLIDDILTSGSTAMECAKVLYDHGAEKVTILPLAIMQSNSYAPSHKKSKDQFEEEYRLNFRNRDGSPFWVASDGEFLAFREGKELYLSQNSYEDYQDDELPF</sequence>
<comment type="caution">
    <text evidence="2">The sequence shown here is derived from an EMBL/GenBank/DDBJ whole genome shotgun (WGS) entry which is preliminary data.</text>
</comment>
<dbReference type="InterPro" id="IPR029057">
    <property type="entry name" value="PRTase-like"/>
</dbReference>
<name>A0A4S3PKE9_9BACI</name>
<evidence type="ECO:0000313" key="3">
    <source>
        <dbReference type="Proteomes" id="UP000306477"/>
    </source>
</evidence>
<dbReference type="Proteomes" id="UP000306477">
    <property type="component" value="Unassembled WGS sequence"/>
</dbReference>
<proteinExistence type="inferred from homology"/>
<evidence type="ECO:0008006" key="4">
    <source>
        <dbReference type="Google" id="ProtNLM"/>
    </source>
</evidence>
<dbReference type="CDD" id="cd06223">
    <property type="entry name" value="PRTases_typeI"/>
    <property type="match status" value="1"/>
</dbReference>
<dbReference type="OrthoDB" id="9779910at2"/>
<evidence type="ECO:0000256" key="1">
    <source>
        <dbReference type="ARBA" id="ARBA00008007"/>
    </source>
</evidence>
<gene>
    <name evidence="2" type="ORF">E1I69_20670</name>
</gene>
<dbReference type="AlphaFoldDB" id="A0A4S3PKE9"/>
<organism evidence="2 3">
    <name type="scientific">Bacillus timonensis</name>
    <dbReference type="NCBI Taxonomy" id="1033734"/>
    <lineage>
        <taxon>Bacteria</taxon>
        <taxon>Bacillati</taxon>
        <taxon>Bacillota</taxon>
        <taxon>Bacilli</taxon>
        <taxon>Bacillales</taxon>
        <taxon>Bacillaceae</taxon>
        <taxon>Bacillus</taxon>
    </lineage>
</organism>
<comment type="similarity">
    <text evidence="1">Belongs to the ComF/GntX family.</text>
</comment>
<protein>
    <recommendedName>
        <fullName evidence="4">ComF family protein</fullName>
    </recommendedName>
</protein>
<dbReference type="Gene3D" id="3.40.50.2020">
    <property type="match status" value="1"/>
</dbReference>
<reference evidence="2 3" key="1">
    <citation type="journal article" date="2019" name="Indoor Air">
        <title>Impacts of indoor surface finishes on bacterial viability.</title>
        <authorList>
            <person name="Hu J."/>
            <person name="Maamar S.B."/>
            <person name="Glawe A.J."/>
            <person name="Gottel N."/>
            <person name="Gilbert J.A."/>
            <person name="Hartmann E.M."/>
        </authorList>
    </citation>
    <scope>NUCLEOTIDE SEQUENCE [LARGE SCALE GENOMIC DNA]</scope>
    <source>
        <strain evidence="2 3">AF060A6</strain>
    </source>
</reference>
<dbReference type="EMBL" id="SLUB01000059">
    <property type="protein sequence ID" value="THE09931.1"/>
    <property type="molecule type" value="Genomic_DNA"/>
</dbReference>
<accession>A0A4S3PKE9</accession>
<dbReference type="SUPFAM" id="SSF53271">
    <property type="entry name" value="PRTase-like"/>
    <property type="match status" value="1"/>
</dbReference>